<evidence type="ECO:0000259" key="3">
    <source>
        <dbReference type="Pfam" id="PF01370"/>
    </source>
</evidence>
<keyword evidence="1" id="KW-0560">Oxidoreductase</keyword>
<evidence type="ECO:0000256" key="1">
    <source>
        <dbReference type="ARBA" id="ARBA00023002"/>
    </source>
</evidence>
<sequence length="349" mass="39107">MESSRKKVVITGISGFLGSQVCKTFLESGKYHVRGTVRDKNNEKKIGPLRKAFGSLFNDLELVEADLMNAQSLDSAIQGMDFVIHTASPFPGEKPKDENEIIKPAVEGTMAVVRAVHKYKVKRVVITSSVASIMFQTEETKKDIYTEADWSNLKGCEPYEKSKTLAEQAAWDYLRDLPENEKFELVTINPSLILGPSIVQSDFTSGIVIQKIMGEKFPGMPKIMFPIVDVRDVALAHLRGIEVEEAKGNRFILSCKGVWFVEIASALKSEFGKSYKIKDKELSYCTIKIAALFDKSVKLIVPMWGKTLNLENQKSRDILGIDYIYPQKSVIDMAHSMIESGLIKNKIKK</sequence>
<dbReference type="FunFam" id="3.40.50.720:FF:000336">
    <property type="entry name" value="Aldehyde reductase"/>
    <property type="match status" value="1"/>
</dbReference>
<feature type="domain" description="NAD-dependent epimerase/dehydratase" evidence="3">
    <location>
        <begin position="8"/>
        <end position="243"/>
    </location>
</feature>
<dbReference type="Pfam" id="PF01370">
    <property type="entry name" value="Epimerase"/>
    <property type="match status" value="1"/>
</dbReference>
<evidence type="ECO:0000313" key="4">
    <source>
        <dbReference type="EMBL" id="CDW91338.1"/>
    </source>
</evidence>
<evidence type="ECO:0000313" key="5">
    <source>
        <dbReference type="Proteomes" id="UP000039865"/>
    </source>
</evidence>
<dbReference type="InterPro" id="IPR001509">
    <property type="entry name" value="Epimerase_deHydtase"/>
</dbReference>
<dbReference type="Gene3D" id="3.40.50.720">
    <property type="entry name" value="NAD(P)-binding Rossmann-like Domain"/>
    <property type="match status" value="1"/>
</dbReference>
<dbReference type="Proteomes" id="UP000039865">
    <property type="component" value="Unassembled WGS sequence"/>
</dbReference>
<dbReference type="InParanoid" id="A0A078BCK4"/>
<dbReference type="PANTHER" id="PTHR10366:SF564">
    <property type="entry name" value="STEROL-4-ALPHA-CARBOXYLATE 3-DEHYDROGENASE, DECARBOXYLATING"/>
    <property type="match status" value="1"/>
</dbReference>
<name>A0A078BCK4_STYLE</name>
<accession>A0A078BCK4</accession>
<dbReference type="GO" id="GO:0016616">
    <property type="term" value="F:oxidoreductase activity, acting on the CH-OH group of donors, NAD or NADP as acceptor"/>
    <property type="evidence" value="ECO:0007669"/>
    <property type="project" value="TreeGrafter"/>
</dbReference>
<dbReference type="EMBL" id="CCKQ01019317">
    <property type="protein sequence ID" value="CDW91338.1"/>
    <property type="molecule type" value="Genomic_DNA"/>
</dbReference>
<protein>
    <submittedName>
        <fullName evidence="4">Nad dependent epimerase dehydratase</fullName>
    </submittedName>
</protein>
<keyword evidence="5" id="KW-1185">Reference proteome</keyword>
<proteinExistence type="inferred from homology"/>
<gene>
    <name evidence="4" type="primary">Contig17770.g18889</name>
    <name evidence="4" type="ORF">STYLEM_20492</name>
</gene>
<dbReference type="SUPFAM" id="SSF51735">
    <property type="entry name" value="NAD(P)-binding Rossmann-fold domains"/>
    <property type="match status" value="1"/>
</dbReference>
<dbReference type="InterPro" id="IPR036291">
    <property type="entry name" value="NAD(P)-bd_dom_sf"/>
</dbReference>
<dbReference type="OrthoDB" id="442325at2759"/>
<dbReference type="PANTHER" id="PTHR10366">
    <property type="entry name" value="NAD DEPENDENT EPIMERASE/DEHYDRATASE"/>
    <property type="match status" value="1"/>
</dbReference>
<dbReference type="InterPro" id="IPR050425">
    <property type="entry name" value="NAD(P)_dehydrat-like"/>
</dbReference>
<dbReference type="AlphaFoldDB" id="A0A078BCK4"/>
<reference evidence="4 5" key="1">
    <citation type="submission" date="2014-06" db="EMBL/GenBank/DDBJ databases">
        <authorList>
            <person name="Swart Estienne"/>
        </authorList>
    </citation>
    <scope>NUCLEOTIDE SEQUENCE [LARGE SCALE GENOMIC DNA]</scope>
    <source>
        <strain evidence="4 5">130c</strain>
    </source>
</reference>
<dbReference type="CDD" id="cd05227">
    <property type="entry name" value="AR_SDR_e"/>
    <property type="match status" value="1"/>
</dbReference>
<dbReference type="OMA" id="KNEECWA"/>
<evidence type="ECO:0000256" key="2">
    <source>
        <dbReference type="ARBA" id="ARBA00023445"/>
    </source>
</evidence>
<organism evidence="4 5">
    <name type="scientific">Stylonychia lemnae</name>
    <name type="common">Ciliate</name>
    <dbReference type="NCBI Taxonomy" id="5949"/>
    <lineage>
        <taxon>Eukaryota</taxon>
        <taxon>Sar</taxon>
        <taxon>Alveolata</taxon>
        <taxon>Ciliophora</taxon>
        <taxon>Intramacronucleata</taxon>
        <taxon>Spirotrichea</taxon>
        <taxon>Stichotrichia</taxon>
        <taxon>Sporadotrichida</taxon>
        <taxon>Oxytrichidae</taxon>
        <taxon>Stylonychinae</taxon>
        <taxon>Stylonychia</taxon>
    </lineage>
</organism>
<comment type="similarity">
    <text evidence="2">Belongs to the NAD(P)-dependent epimerase/dehydratase family. Dihydroflavonol-4-reductase subfamily.</text>
</comment>